<evidence type="ECO:0000313" key="3">
    <source>
        <dbReference type="Proteomes" id="UP001152561"/>
    </source>
</evidence>
<dbReference type="GO" id="GO:0035299">
    <property type="term" value="F:inositol-1,3,4,5,6-pentakisphosphate 2-kinase activity"/>
    <property type="evidence" value="ECO:0007669"/>
    <property type="project" value="UniProtKB-EC"/>
</dbReference>
<dbReference type="GO" id="GO:0005524">
    <property type="term" value="F:ATP binding"/>
    <property type="evidence" value="ECO:0007669"/>
    <property type="project" value="UniProtKB-KW"/>
</dbReference>
<dbReference type="InterPro" id="IPR043001">
    <property type="entry name" value="IP5_2-K_N_lobe"/>
</dbReference>
<dbReference type="PANTHER" id="PTHR14456">
    <property type="entry name" value="INOSITOL POLYPHOSPHATE KINASE 1"/>
    <property type="match status" value="1"/>
</dbReference>
<comment type="caution">
    <text evidence="2">The sequence shown here is derived from an EMBL/GenBank/DDBJ whole genome shotgun (WGS) entry which is preliminary data.</text>
</comment>
<gene>
    <name evidence="2" type="ORF">K7X08_001788</name>
</gene>
<reference evidence="3" key="1">
    <citation type="journal article" date="2023" name="Proc. Natl. Acad. Sci. U.S.A.">
        <title>Genomic and structural basis for evolution of tropane alkaloid biosynthesis.</title>
        <authorList>
            <person name="Wanga Y.-J."/>
            <person name="Taina T."/>
            <person name="Yua J.-Y."/>
            <person name="Lia J."/>
            <person name="Xua B."/>
            <person name="Chenc J."/>
            <person name="D'Auriad J.C."/>
            <person name="Huanga J.-P."/>
            <person name="Huanga S.-X."/>
        </authorList>
    </citation>
    <scope>NUCLEOTIDE SEQUENCE [LARGE SCALE GENOMIC DNA]</scope>
    <source>
        <strain evidence="3">cv. KIB-2019</strain>
    </source>
</reference>
<keyword evidence="1" id="KW-0808">Transferase</keyword>
<dbReference type="Pfam" id="PF06090">
    <property type="entry name" value="Ins_P5_2-kin"/>
    <property type="match status" value="1"/>
</dbReference>
<proteinExistence type="predicted"/>
<dbReference type="Proteomes" id="UP001152561">
    <property type="component" value="Unassembled WGS sequence"/>
</dbReference>
<evidence type="ECO:0000313" key="2">
    <source>
        <dbReference type="EMBL" id="KAJ8540972.1"/>
    </source>
</evidence>
<comment type="function">
    <text evidence="1">Phosphorylates Ins(1,3,4,5,6)P5 at position 2 to form Ins(1,2,3,4,5,6)P6 (InsP6 or phytate).</text>
</comment>
<dbReference type="GO" id="GO:0005634">
    <property type="term" value="C:nucleus"/>
    <property type="evidence" value="ECO:0007669"/>
    <property type="project" value="TreeGrafter"/>
</dbReference>
<dbReference type="PANTHER" id="PTHR14456:SF7">
    <property type="entry name" value="INOSITOL-PENTAKISPHOSPHATE 2-KINASE"/>
    <property type="match status" value="1"/>
</dbReference>
<accession>A0A9Q1LRQ1</accession>
<keyword evidence="1" id="KW-0418">Kinase</keyword>
<keyword evidence="1" id="KW-0547">Nucleotide-binding</keyword>
<dbReference type="EMBL" id="JAJAGQ010000015">
    <property type="protein sequence ID" value="KAJ8540972.1"/>
    <property type="molecule type" value="Genomic_DNA"/>
</dbReference>
<name>A0A9Q1LRQ1_9SOLA</name>
<dbReference type="InterPro" id="IPR009286">
    <property type="entry name" value="Ins_P5_2-kin"/>
</dbReference>
<sequence>MAMVLQANDAEEWCYRGEGAVNLVLAYNGEHPDFVGKVLRVQKVPRNRSECENGYSGLTELECLIWKEYEELVSAPTREIVEYYYVQRVMCPLLGSKNVDAGIHIPVTREFLEIVDNNVLCQRPSWRVDAAKVNPLCDSVLLISDHSLFPPGKVKKDCCISVEIKPKCGFLPLSEFIAPDNTIKRSVTRFQMHQALKLHQESDFLSFLFFFGLLVLYQTSEISAYDPLDLFSGSRDRVHKAIKGLFKTPQNNFRVFLNGSLILGGLGGNADATSCEVGKTFENALEGVIQAVDAKRTECFLDLISKTVSSSGLLNKVLEVQKLDNADIEGAIHAYYNIISQPCMVCKQSVDDQLSKRYNSLHSISKDESLKIVRNYLIAATAKDLSMMISFRPREDESAESPYCMVSLESTNQSFDYKAYFIDLDMKPLERMEYYYKLDQQIVGCYVQMVKSTQQRSHME</sequence>
<dbReference type="EC" id="2.7.1.158" evidence="1"/>
<evidence type="ECO:0000256" key="1">
    <source>
        <dbReference type="RuleBase" id="RU364126"/>
    </source>
</evidence>
<comment type="catalytic activity">
    <reaction evidence="1">
        <text>1D-myo-inositol 1,3,4,5,6-pentakisphosphate + ATP = 1D-myo-inositol hexakisphosphate + ADP + H(+)</text>
        <dbReference type="Rhea" id="RHEA:20313"/>
        <dbReference type="ChEBI" id="CHEBI:15378"/>
        <dbReference type="ChEBI" id="CHEBI:30616"/>
        <dbReference type="ChEBI" id="CHEBI:57733"/>
        <dbReference type="ChEBI" id="CHEBI:58130"/>
        <dbReference type="ChEBI" id="CHEBI:456216"/>
        <dbReference type="EC" id="2.7.1.158"/>
    </reaction>
</comment>
<dbReference type="OrthoDB" id="272370at2759"/>
<protein>
    <recommendedName>
        <fullName evidence="1">Inositol-pentakisphosphate 2-kinase</fullName>
        <ecNumber evidence="1">2.7.1.158</ecNumber>
    </recommendedName>
</protein>
<comment type="domain">
    <text evidence="1">The EXKPK motif is conserved in inositol-pentakisphosphate 2-kinases of both family 1 and 2.</text>
</comment>
<dbReference type="AlphaFoldDB" id="A0A9Q1LRQ1"/>
<keyword evidence="3" id="KW-1185">Reference proteome</keyword>
<keyword evidence="1" id="KW-0067">ATP-binding</keyword>
<dbReference type="GO" id="GO:0032958">
    <property type="term" value="P:inositol phosphate biosynthetic process"/>
    <property type="evidence" value="ECO:0007669"/>
    <property type="project" value="TreeGrafter"/>
</dbReference>
<dbReference type="Gene3D" id="3.30.200.110">
    <property type="entry name" value="Inositol-pentakisphosphate 2-kinase, N-lobe"/>
    <property type="match status" value="1"/>
</dbReference>
<organism evidence="2 3">
    <name type="scientific">Anisodus acutangulus</name>
    <dbReference type="NCBI Taxonomy" id="402998"/>
    <lineage>
        <taxon>Eukaryota</taxon>
        <taxon>Viridiplantae</taxon>
        <taxon>Streptophyta</taxon>
        <taxon>Embryophyta</taxon>
        <taxon>Tracheophyta</taxon>
        <taxon>Spermatophyta</taxon>
        <taxon>Magnoliopsida</taxon>
        <taxon>eudicotyledons</taxon>
        <taxon>Gunneridae</taxon>
        <taxon>Pentapetalae</taxon>
        <taxon>asterids</taxon>
        <taxon>lamiids</taxon>
        <taxon>Solanales</taxon>
        <taxon>Solanaceae</taxon>
        <taxon>Solanoideae</taxon>
        <taxon>Hyoscyameae</taxon>
        <taxon>Anisodus</taxon>
    </lineage>
</organism>